<dbReference type="InterPro" id="IPR036770">
    <property type="entry name" value="Ankyrin_rpt-contain_sf"/>
</dbReference>
<evidence type="ECO:0000256" key="2">
    <source>
        <dbReference type="ARBA" id="ARBA00023043"/>
    </source>
</evidence>
<proteinExistence type="predicted"/>
<dbReference type="PANTHER" id="PTHR24201">
    <property type="entry name" value="ANK_REP_REGION DOMAIN-CONTAINING PROTEIN"/>
    <property type="match status" value="1"/>
</dbReference>
<accession>A0A7S4UWH7</accession>
<keyword evidence="2 3" id="KW-0040">ANK repeat</keyword>
<dbReference type="AlphaFoldDB" id="A0A7S4UWH7"/>
<dbReference type="Pfam" id="PF12796">
    <property type="entry name" value="Ank_2"/>
    <property type="match status" value="1"/>
</dbReference>
<dbReference type="PROSITE" id="PS50088">
    <property type="entry name" value="ANK_REPEAT"/>
    <property type="match status" value="2"/>
</dbReference>
<dbReference type="PANTHER" id="PTHR24201:SF14">
    <property type="entry name" value="CYCLIN-DEPENDENT KINASE 4 INHIBITOR C-LIKE"/>
    <property type="match status" value="1"/>
</dbReference>
<dbReference type="InterPro" id="IPR002110">
    <property type="entry name" value="Ankyrin_rpt"/>
</dbReference>
<name>A0A7S4UWH7_9DINO</name>
<evidence type="ECO:0000256" key="1">
    <source>
        <dbReference type="ARBA" id="ARBA00022737"/>
    </source>
</evidence>
<dbReference type="Gene3D" id="1.25.40.20">
    <property type="entry name" value="Ankyrin repeat-containing domain"/>
    <property type="match status" value="1"/>
</dbReference>
<dbReference type="SMART" id="SM00248">
    <property type="entry name" value="ANK"/>
    <property type="match status" value="2"/>
</dbReference>
<feature type="repeat" description="ANK" evidence="3">
    <location>
        <begin position="43"/>
        <end position="75"/>
    </location>
</feature>
<feature type="repeat" description="ANK" evidence="3">
    <location>
        <begin position="10"/>
        <end position="42"/>
    </location>
</feature>
<sequence>MDASGIADGSDEQALQAAVIRGDLEVAKSLLSSLANPNAIDTHGETPLFEAASSGSINLVAVLLQWGADPSKPSRDGLVPRDLTVDTGILTLFDFFEKHEVPTSSKEAVLAKLEPGLSKEFEEIMADESESEGEQTQFKPPVEVFEETSTKLGAPRDVSEHDALAASKQIFEIVNTKRCKVYSKPDLDSAVLTSKSRGGFVHGVEVTMNFWLRLHGGGGGWMLMDMQGINGQREVLRPKEGLDFPIRSFQPQGVACLQVLVEAVYILSAPCEQGRLLSKRASGEVIFVESQSCDGWLRLTGGDGWVRGGLRGGLGSATLFALLEEGTEQVDLWALSDVWRAARREGDGALDSDTVLKLLDIQDECSRMVDEKLRSRTPGDLDSYLQCGLTEKDMTLSRCGIGRRLFRIILTEKLQAGEVLKKPADLVFSEHLPALLQAVGKLQFEEEGDLKELNLGSDDTILDPETGKVLGLWNSSSRHIMPMTHMCDFYQDQGRAASPEAIAEQGEDVEQMALVVGREDLLQIGGHEDSVKAAFDDCMDKVAVGDEATMAGALVRCKQFASDCRFKTGLEVSEGILAAFETSGKVDIDFTRDMLKCRAACWAALGEHEQVLIETDQILALENEFQGEQRHFFHTGMLEDAEVKKLRRNAFAARRGVRDREACTGTAWRLPSVKSTLADID</sequence>
<dbReference type="PROSITE" id="PS50297">
    <property type="entry name" value="ANK_REP_REGION"/>
    <property type="match status" value="1"/>
</dbReference>
<gene>
    <name evidence="4" type="ORF">AMON00008_LOCUS15782</name>
</gene>
<evidence type="ECO:0000313" key="4">
    <source>
        <dbReference type="EMBL" id="CAE4576162.1"/>
    </source>
</evidence>
<dbReference type="SUPFAM" id="SSF48403">
    <property type="entry name" value="Ankyrin repeat"/>
    <property type="match status" value="1"/>
</dbReference>
<organism evidence="4">
    <name type="scientific">Alexandrium monilatum</name>
    <dbReference type="NCBI Taxonomy" id="311494"/>
    <lineage>
        <taxon>Eukaryota</taxon>
        <taxon>Sar</taxon>
        <taxon>Alveolata</taxon>
        <taxon>Dinophyceae</taxon>
        <taxon>Gonyaulacales</taxon>
        <taxon>Pyrocystaceae</taxon>
        <taxon>Alexandrium</taxon>
    </lineage>
</organism>
<keyword evidence="1" id="KW-0677">Repeat</keyword>
<evidence type="ECO:0000256" key="3">
    <source>
        <dbReference type="PROSITE-ProRule" id="PRU00023"/>
    </source>
</evidence>
<dbReference type="InterPro" id="IPR050776">
    <property type="entry name" value="Ank_Repeat/CDKN_Inhibitor"/>
</dbReference>
<protein>
    <submittedName>
        <fullName evidence="4">Uncharacterized protein</fullName>
    </submittedName>
</protein>
<reference evidence="4" key="1">
    <citation type="submission" date="2021-01" db="EMBL/GenBank/DDBJ databases">
        <authorList>
            <person name="Corre E."/>
            <person name="Pelletier E."/>
            <person name="Niang G."/>
            <person name="Scheremetjew M."/>
            <person name="Finn R."/>
            <person name="Kale V."/>
            <person name="Holt S."/>
            <person name="Cochrane G."/>
            <person name="Meng A."/>
            <person name="Brown T."/>
            <person name="Cohen L."/>
        </authorList>
    </citation>
    <scope>NUCLEOTIDE SEQUENCE</scope>
    <source>
        <strain evidence="4">CCMP3105</strain>
    </source>
</reference>
<dbReference type="GO" id="GO:0005634">
    <property type="term" value="C:nucleus"/>
    <property type="evidence" value="ECO:0007669"/>
    <property type="project" value="TreeGrafter"/>
</dbReference>
<dbReference type="EMBL" id="HBNR01023583">
    <property type="protein sequence ID" value="CAE4576162.1"/>
    <property type="molecule type" value="Transcribed_RNA"/>
</dbReference>